<dbReference type="Gene3D" id="3.40.50.150">
    <property type="entry name" value="Vaccinia Virus protein VP39"/>
    <property type="match status" value="1"/>
</dbReference>
<dbReference type="STRING" id="1202772.A0A1V9Z336"/>
<dbReference type="CDD" id="cd02440">
    <property type="entry name" value="AdoMet_MTases"/>
    <property type="match status" value="1"/>
</dbReference>
<dbReference type="PANTHER" id="PTHR13369:SF0">
    <property type="entry name" value="GLUTATHIONE S-TRANSFERASE C-TERMINAL DOMAIN-CONTAINING PROTEIN"/>
    <property type="match status" value="1"/>
</dbReference>
<dbReference type="AlphaFoldDB" id="A0A1V9Z336"/>
<sequence length="366" mass="40101">MNGVLPSMTWGTWVDPGDMVAATASTSGSSSSTSEQSKKSKRRLQRGICAATEVCWFEEILARVEATRHELAVRYYRNPIMDATEATIPWPELPAGIHPKDGHLPPQRIQNKRHQVENLAVFLQSILRDGDVVVEFCAGSGYVALPLACQFPRCHFVLLDMKKPSLDIADERIARAGLTNVSVFCGRVEEYTAPFDVGIALHACGEVSFFGFIQKTQRQIKATDMVLDKCLAASASYVLAPCCVGKIKHSILEYPRSASLQSVVTRSEYEILAKAADFGHSGHSALAVNAANLNRRKCKSVLETDRNLRAIQDGYTAAMYIMHPFDATPKNDILVGLPSHRDPSQLPTGSPLSPDDVLLALYGRSQ</sequence>
<organism evidence="3 4">
    <name type="scientific">Achlya hypogyna</name>
    <name type="common">Oomycete</name>
    <name type="synonym">Protoachlya hypogyna</name>
    <dbReference type="NCBI Taxonomy" id="1202772"/>
    <lineage>
        <taxon>Eukaryota</taxon>
        <taxon>Sar</taxon>
        <taxon>Stramenopiles</taxon>
        <taxon>Oomycota</taxon>
        <taxon>Saprolegniomycetes</taxon>
        <taxon>Saprolegniales</taxon>
        <taxon>Achlyaceae</taxon>
        <taxon>Achlya</taxon>
    </lineage>
</organism>
<proteinExistence type="predicted"/>
<feature type="compositionally biased region" description="Low complexity" evidence="1">
    <location>
        <begin position="21"/>
        <end position="35"/>
    </location>
</feature>
<dbReference type="EMBL" id="JNBR01000473">
    <property type="protein sequence ID" value="OQR92230.1"/>
    <property type="molecule type" value="Genomic_DNA"/>
</dbReference>
<dbReference type="InterPro" id="IPR029063">
    <property type="entry name" value="SAM-dependent_MTases_sf"/>
</dbReference>
<comment type="caution">
    <text evidence="3">The sequence shown here is derived from an EMBL/GenBank/DDBJ whole genome shotgun (WGS) entry which is preliminary data.</text>
</comment>
<dbReference type="Proteomes" id="UP000243579">
    <property type="component" value="Unassembled WGS sequence"/>
</dbReference>
<feature type="domain" description="Methyltransferase" evidence="2">
    <location>
        <begin position="112"/>
        <end position="246"/>
    </location>
</feature>
<dbReference type="InterPro" id="IPR025714">
    <property type="entry name" value="Methyltranfer_dom"/>
</dbReference>
<protein>
    <submittedName>
        <fullName evidence="3">Glutathione S-transferase C-terminal domain-containing protein</fullName>
    </submittedName>
</protein>
<evidence type="ECO:0000313" key="3">
    <source>
        <dbReference type="EMBL" id="OQR92230.1"/>
    </source>
</evidence>
<dbReference type="PANTHER" id="PTHR13369">
    <property type="match status" value="1"/>
</dbReference>
<evidence type="ECO:0000259" key="2">
    <source>
        <dbReference type="Pfam" id="PF13679"/>
    </source>
</evidence>
<dbReference type="GO" id="GO:0005737">
    <property type="term" value="C:cytoplasm"/>
    <property type="evidence" value="ECO:0007669"/>
    <property type="project" value="TreeGrafter"/>
</dbReference>
<dbReference type="SUPFAM" id="SSF53335">
    <property type="entry name" value="S-adenosyl-L-methionine-dependent methyltransferases"/>
    <property type="match status" value="1"/>
</dbReference>
<keyword evidence="4" id="KW-1185">Reference proteome</keyword>
<dbReference type="Pfam" id="PF13679">
    <property type="entry name" value="Methyltransf_32"/>
    <property type="match status" value="1"/>
</dbReference>
<dbReference type="OrthoDB" id="206598at2759"/>
<reference evidence="3 4" key="1">
    <citation type="journal article" date="2014" name="Genome Biol. Evol.">
        <title>The secreted proteins of Achlya hypogyna and Thraustotheca clavata identify the ancestral oomycete secretome and reveal gene acquisitions by horizontal gene transfer.</title>
        <authorList>
            <person name="Misner I."/>
            <person name="Blouin N."/>
            <person name="Leonard G."/>
            <person name="Richards T.A."/>
            <person name="Lane C.E."/>
        </authorList>
    </citation>
    <scope>NUCLEOTIDE SEQUENCE [LARGE SCALE GENOMIC DNA]</scope>
    <source>
        <strain evidence="3 4">ATCC 48635</strain>
    </source>
</reference>
<feature type="region of interest" description="Disordered" evidence="1">
    <location>
        <begin position="21"/>
        <end position="42"/>
    </location>
</feature>
<evidence type="ECO:0000313" key="4">
    <source>
        <dbReference type="Proteomes" id="UP000243579"/>
    </source>
</evidence>
<accession>A0A1V9Z336</accession>
<evidence type="ECO:0000256" key="1">
    <source>
        <dbReference type="SAM" id="MobiDB-lite"/>
    </source>
</evidence>
<dbReference type="GO" id="GO:0016740">
    <property type="term" value="F:transferase activity"/>
    <property type="evidence" value="ECO:0007669"/>
    <property type="project" value="UniProtKB-KW"/>
</dbReference>
<gene>
    <name evidence="3" type="ORF">ACHHYP_03926</name>
</gene>
<keyword evidence="3" id="KW-0808">Transferase</keyword>
<name>A0A1V9Z336_ACHHY</name>